<gene>
    <name evidence="5" type="ORF">RFI_08977</name>
</gene>
<protein>
    <recommendedName>
        <fullName evidence="7">Mini-chromosome maintenance complex-binding protein</fullName>
    </recommendedName>
</protein>
<evidence type="ECO:0000256" key="1">
    <source>
        <dbReference type="ARBA" id="ARBA00004123"/>
    </source>
</evidence>
<name>X6NQG4_RETFI</name>
<dbReference type="AlphaFoldDB" id="X6NQG4"/>
<dbReference type="OrthoDB" id="329666at2759"/>
<dbReference type="PANTHER" id="PTHR13489">
    <property type="entry name" value="MINI-CHROMOSOME MAINTENANCE COMPLEX-BINDING PROTEIN"/>
    <property type="match status" value="1"/>
</dbReference>
<evidence type="ECO:0000256" key="2">
    <source>
        <dbReference type="ARBA" id="ARBA00023242"/>
    </source>
</evidence>
<dbReference type="EMBL" id="ASPP01006828">
    <property type="protein sequence ID" value="ETO28158.1"/>
    <property type="molecule type" value="Genomic_DNA"/>
</dbReference>
<comment type="subcellular location">
    <subcellularLocation>
        <location evidence="1">Nucleus</location>
    </subcellularLocation>
</comment>
<keyword evidence="4" id="KW-0472">Membrane</keyword>
<feature type="region of interest" description="Disordered" evidence="3">
    <location>
        <begin position="460"/>
        <end position="496"/>
    </location>
</feature>
<feature type="compositionally biased region" description="Polar residues" evidence="3">
    <location>
        <begin position="472"/>
        <end position="483"/>
    </location>
</feature>
<dbReference type="InterPro" id="IPR019140">
    <property type="entry name" value="MCM_complex-bd"/>
</dbReference>
<proteinExistence type="predicted"/>
<reference evidence="5 6" key="1">
    <citation type="journal article" date="2013" name="Curr. Biol.">
        <title>The Genome of the Foraminiferan Reticulomyxa filosa.</title>
        <authorList>
            <person name="Glockner G."/>
            <person name="Hulsmann N."/>
            <person name="Schleicher M."/>
            <person name="Noegel A.A."/>
            <person name="Eichinger L."/>
            <person name="Gallinger C."/>
            <person name="Pawlowski J."/>
            <person name="Sierra R."/>
            <person name="Euteneuer U."/>
            <person name="Pillet L."/>
            <person name="Moustafa A."/>
            <person name="Platzer M."/>
            <person name="Groth M."/>
            <person name="Szafranski K."/>
            <person name="Schliwa M."/>
        </authorList>
    </citation>
    <scope>NUCLEOTIDE SEQUENCE [LARGE SCALE GENOMIC DNA]</scope>
</reference>
<dbReference type="Proteomes" id="UP000023152">
    <property type="component" value="Unassembled WGS sequence"/>
</dbReference>
<keyword evidence="2" id="KW-0539">Nucleus</keyword>
<feature type="transmembrane region" description="Helical" evidence="4">
    <location>
        <begin position="539"/>
        <end position="557"/>
    </location>
</feature>
<dbReference type="GO" id="GO:0003682">
    <property type="term" value="F:chromatin binding"/>
    <property type="evidence" value="ECO:0007669"/>
    <property type="project" value="TreeGrafter"/>
</dbReference>
<evidence type="ECO:0000256" key="4">
    <source>
        <dbReference type="SAM" id="Phobius"/>
    </source>
</evidence>
<evidence type="ECO:0008006" key="7">
    <source>
        <dbReference type="Google" id="ProtNLM"/>
    </source>
</evidence>
<dbReference type="GO" id="GO:0005634">
    <property type="term" value="C:nucleus"/>
    <property type="evidence" value="ECO:0007669"/>
    <property type="project" value="UniProtKB-SubCell"/>
</dbReference>
<dbReference type="PANTHER" id="PTHR13489:SF0">
    <property type="entry name" value="MINI-CHROMOSOME MAINTENANCE COMPLEX-BINDING PROTEIN"/>
    <property type="match status" value="1"/>
</dbReference>
<keyword evidence="6" id="KW-1185">Reference proteome</keyword>
<keyword evidence="4" id="KW-0812">Transmembrane</keyword>
<sequence length="579" mass="66648">MCSDINFIKDPLGFIQMNPDKTSEYWYSRCASEILKSQNDVKLYLSKIQSKDSKSEFYETSYCELLSNIEKLDLANNNNKTSQRYPLILTAIPGEAEWCPTHLSFVVDQCIESLSLSPLLKLTYYYFFFFDNTFFKDENAGTDMKDESAKISTSNLKKCVAKLYCHPSSISICDIIDVYGVYYPSPKSDENALESISEEDNHYASTLPLIHVIYWKKVTRFHDQVPKLGESNEETVEFKKMLESFKEEYGATSVRDELIDYISGFVHNDKLVAEYILYNMVSRVVHRNKKIGGVLVGNMILSITDLPGQQKSLCVRFTLYFDKVIENLQAMYSKLLPRCVRLDVDFDGFNKQRIVPVKNHDTEELVINDHNYCLQMANHTQLIVNQTKLGIGKFNECGVLNLKALKELVNNQTITYDFGFYDLPFDCDLPVVTVQTDEQKKMNFGFTTHASVPLVLETPQKKQVTDSETENNDSSNFVLTKTQSEPDQKDTSKDKTQCVGDTVDENKLKVFRMYLAMARGLTENFSLNEDLTKVFKKNFFLHFFLSICLFVITIRPLSKTLLRSAKIVKMQRKTHYITV</sequence>
<feature type="compositionally biased region" description="Basic and acidic residues" evidence="3">
    <location>
        <begin position="484"/>
        <end position="496"/>
    </location>
</feature>
<evidence type="ECO:0000256" key="3">
    <source>
        <dbReference type="SAM" id="MobiDB-lite"/>
    </source>
</evidence>
<comment type="caution">
    <text evidence="5">The sequence shown here is derived from an EMBL/GenBank/DDBJ whole genome shotgun (WGS) entry which is preliminary data.</text>
</comment>
<dbReference type="GO" id="GO:0006261">
    <property type="term" value="P:DNA-templated DNA replication"/>
    <property type="evidence" value="ECO:0007669"/>
    <property type="project" value="TreeGrafter"/>
</dbReference>
<accession>X6NQG4</accession>
<evidence type="ECO:0000313" key="5">
    <source>
        <dbReference type="EMBL" id="ETO28158.1"/>
    </source>
</evidence>
<keyword evidence="4" id="KW-1133">Transmembrane helix</keyword>
<organism evidence="5 6">
    <name type="scientific">Reticulomyxa filosa</name>
    <dbReference type="NCBI Taxonomy" id="46433"/>
    <lineage>
        <taxon>Eukaryota</taxon>
        <taxon>Sar</taxon>
        <taxon>Rhizaria</taxon>
        <taxon>Retaria</taxon>
        <taxon>Foraminifera</taxon>
        <taxon>Monothalamids</taxon>
        <taxon>Reticulomyxidae</taxon>
        <taxon>Reticulomyxa</taxon>
    </lineage>
</organism>
<dbReference type="Pfam" id="PF09739">
    <property type="entry name" value="MCM_bind"/>
    <property type="match status" value="1"/>
</dbReference>
<evidence type="ECO:0000313" key="6">
    <source>
        <dbReference type="Proteomes" id="UP000023152"/>
    </source>
</evidence>